<dbReference type="InterPro" id="IPR007627">
    <property type="entry name" value="RNA_pol_sigma70_r2"/>
</dbReference>
<comment type="similarity">
    <text evidence="1">Belongs to the sigma-70 factor family. ECF subfamily.</text>
</comment>
<keyword evidence="3" id="KW-0731">Sigma factor</keyword>
<keyword evidence="2" id="KW-0805">Transcription regulation</keyword>
<dbReference type="Pfam" id="PF04542">
    <property type="entry name" value="Sigma70_r2"/>
    <property type="match status" value="1"/>
</dbReference>
<keyword evidence="4" id="KW-0238">DNA-binding</keyword>
<dbReference type="PANTHER" id="PTHR43133:SF46">
    <property type="entry name" value="RNA POLYMERASE SIGMA-70 FACTOR ECF SUBFAMILY"/>
    <property type="match status" value="1"/>
</dbReference>
<dbReference type="EMBL" id="JBHTHZ010000014">
    <property type="protein sequence ID" value="MFD0795159.1"/>
    <property type="molecule type" value="Genomic_DNA"/>
</dbReference>
<dbReference type="NCBIfam" id="TIGR02937">
    <property type="entry name" value="sigma70-ECF"/>
    <property type="match status" value="1"/>
</dbReference>
<evidence type="ECO:0000256" key="2">
    <source>
        <dbReference type="ARBA" id="ARBA00023015"/>
    </source>
</evidence>
<dbReference type="PANTHER" id="PTHR43133">
    <property type="entry name" value="RNA POLYMERASE ECF-TYPE SIGMA FACTO"/>
    <property type="match status" value="1"/>
</dbReference>
<dbReference type="CDD" id="cd06171">
    <property type="entry name" value="Sigma70_r4"/>
    <property type="match status" value="1"/>
</dbReference>
<proteinExistence type="inferred from homology"/>
<dbReference type="InterPro" id="IPR013324">
    <property type="entry name" value="RNA_pol_sigma_r3/r4-like"/>
</dbReference>
<dbReference type="Gene3D" id="1.10.10.10">
    <property type="entry name" value="Winged helix-like DNA-binding domain superfamily/Winged helix DNA-binding domain"/>
    <property type="match status" value="1"/>
</dbReference>
<reference evidence="9" key="1">
    <citation type="journal article" date="2019" name="Int. J. Syst. Evol. Microbiol.">
        <title>The Global Catalogue of Microorganisms (GCM) 10K type strain sequencing project: providing services to taxonomists for standard genome sequencing and annotation.</title>
        <authorList>
            <consortium name="The Broad Institute Genomics Platform"/>
            <consortium name="The Broad Institute Genome Sequencing Center for Infectious Disease"/>
            <person name="Wu L."/>
            <person name="Ma J."/>
        </authorList>
    </citation>
    <scope>NUCLEOTIDE SEQUENCE [LARGE SCALE GENOMIC DNA]</scope>
    <source>
        <strain evidence="9">CCUG 61484</strain>
    </source>
</reference>
<gene>
    <name evidence="8" type="ORF">ACFQZX_16165</name>
</gene>
<dbReference type="InterPro" id="IPR039425">
    <property type="entry name" value="RNA_pol_sigma-70-like"/>
</dbReference>
<dbReference type="Pfam" id="PF04545">
    <property type="entry name" value="Sigma70_r4"/>
    <property type="match status" value="1"/>
</dbReference>
<dbReference type="InterPro" id="IPR013325">
    <property type="entry name" value="RNA_pol_sigma_r2"/>
</dbReference>
<evidence type="ECO:0000259" key="6">
    <source>
        <dbReference type="Pfam" id="PF04542"/>
    </source>
</evidence>
<dbReference type="InterPro" id="IPR014284">
    <property type="entry name" value="RNA_pol_sigma-70_dom"/>
</dbReference>
<dbReference type="Proteomes" id="UP001597010">
    <property type="component" value="Unassembled WGS sequence"/>
</dbReference>
<name>A0ABW3AWI0_9SPHI</name>
<evidence type="ECO:0000259" key="7">
    <source>
        <dbReference type="Pfam" id="PF04545"/>
    </source>
</evidence>
<dbReference type="SUPFAM" id="SSF88946">
    <property type="entry name" value="Sigma2 domain of RNA polymerase sigma factors"/>
    <property type="match status" value="1"/>
</dbReference>
<organism evidence="8 9">
    <name type="scientific">Mucilaginibacter litoreus</name>
    <dbReference type="NCBI Taxonomy" id="1048221"/>
    <lineage>
        <taxon>Bacteria</taxon>
        <taxon>Pseudomonadati</taxon>
        <taxon>Bacteroidota</taxon>
        <taxon>Sphingobacteriia</taxon>
        <taxon>Sphingobacteriales</taxon>
        <taxon>Sphingobacteriaceae</taxon>
        <taxon>Mucilaginibacter</taxon>
    </lineage>
</organism>
<keyword evidence="5" id="KW-0804">Transcription</keyword>
<evidence type="ECO:0000313" key="8">
    <source>
        <dbReference type="EMBL" id="MFD0795159.1"/>
    </source>
</evidence>
<comment type="caution">
    <text evidence="8">The sequence shown here is derived from an EMBL/GenBank/DDBJ whole genome shotgun (WGS) entry which is preliminary data.</text>
</comment>
<dbReference type="Gene3D" id="1.10.1740.10">
    <property type="match status" value="1"/>
</dbReference>
<feature type="domain" description="RNA polymerase sigma-70 region 2" evidence="6">
    <location>
        <begin position="24"/>
        <end position="89"/>
    </location>
</feature>
<evidence type="ECO:0000256" key="5">
    <source>
        <dbReference type="ARBA" id="ARBA00023163"/>
    </source>
</evidence>
<feature type="domain" description="RNA polymerase sigma-70 region 4" evidence="7">
    <location>
        <begin position="141"/>
        <end position="182"/>
    </location>
</feature>
<evidence type="ECO:0000256" key="1">
    <source>
        <dbReference type="ARBA" id="ARBA00010641"/>
    </source>
</evidence>
<dbReference type="RefSeq" id="WP_377117288.1">
    <property type="nucleotide sequence ID" value="NZ_JBHTHZ010000014.1"/>
</dbReference>
<dbReference type="InterPro" id="IPR007630">
    <property type="entry name" value="RNA_pol_sigma70_r4"/>
</dbReference>
<dbReference type="InterPro" id="IPR036388">
    <property type="entry name" value="WH-like_DNA-bd_sf"/>
</dbReference>
<protein>
    <submittedName>
        <fullName evidence="8">RNA polymerase sigma factor</fullName>
    </submittedName>
</protein>
<keyword evidence="9" id="KW-1185">Reference proteome</keyword>
<evidence type="ECO:0000313" key="9">
    <source>
        <dbReference type="Proteomes" id="UP001597010"/>
    </source>
</evidence>
<dbReference type="SUPFAM" id="SSF88659">
    <property type="entry name" value="Sigma3 and sigma4 domains of RNA polymerase sigma factors"/>
    <property type="match status" value="1"/>
</dbReference>
<evidence type="ECO:0000256" key="4">
    <source>
        <dbReference type="ARBA" id="ARBA00023125"/>
    </source>
</evidence>
<sequence>MFGLVNDLGNPQQIVGENDFQTLLRQRRTMLHRFGLRMLNDTYIIENIVQDAFLKLWNFRETITSTEHAERFLMQSVKWACYSYFRNAGSRFHRRMVQLDALENYDDFIVDVQEYNSDFDDVEQKRLDAISDAIAKVCYGREREVMELHFIKGFTHTQIAERYHLSVTTVTMILEKGKLRLKTVLLTAKDRQITSEGYAVTAAFWEKLEQIEGLSADQSVIYQLRTVGKYSFEQIATFLCLPLSSVQLEYVKAFKIAGGQKKKMADPASRYKSRYTVSSRLSA</sequence>
<evidence type="ECO:0000256" key="3">
    <source>
        <dbReference type="ARBA" id="ARBA00023082"/>
    </source>
</evidence>
<accession>A0ABW3AWI0</accession>